<organism evidence="4 5">
    <name type="scientific">Flavobacterium ammoniigenes</name>
    <dbReference type="NCBI Taxonomy" id="1751095"/>
    <lineage>
        <taxon>Bacteria</taxon>
        <taxon>Pseudomonadati</taxon>
        <taxon>Bacteroidota</taxon>
        <taxon>Flavobacteriia</taxon>
        <taxon>Flavobacteriales</taxon>
        <taxon>Flavobacteriaceae</taxon>
        <taxon>Flavobacterium</taxon>
    </lineage>
</organism>
<feature type="transmembrane region" description="Helical" evidence="1">
    <location>
        <begin position="333"/>
        <end position="353"/>
    </location>
</feature>
<reference evidence="4 5" key="1">
    <citation type="journal article" date="2022" name="Int. J. Syst. Evol. Microbiol.">
        <title>Flavobacterium ammonificans sp. nov. and Flavobacterium ammoniigenes sp. nov., ammonifying bacteria isolated from surface river water.</title>
        <authorList>
            <person name="Watanabe K."/>
            <person name="Kitamura T."/>
            <person name="Ogata Y."/>
            <person name="Shindo C."/>
            <person name="Suda W."/>
        </authorList>
    </citation>
    <scope>NUCLEOTIDE SEQUENCE [LARGE SCALE GENOMIC DNA]</scope>
    <source>
        <strain evidence="4 5">GENT5</strain>
    </source>
</reference>
<gene>
    <name evidence="4" type="ORF">GENT5_10410</name>
</gene>
<keyword evidence="1" id="KW-0472">Membrane</keyword>
<proteinExistence type="predicted"/>
<feature type="transmembrane region" description="Helical" evidence="1">
    <location>
        <begin position="258"/>
        <end position="277"/>
    </location>
</feature>
<evidence type="ECO:0000313" key="4">
    <source>
        <dbReference type="EMBL" id="BDB54736.1"/>
    </source>
</evidence>
<evidence type="ECO:0000259" key="3">
    <source>
        <dbReference type="Pfam" id="PF25221"/>
    </source>
</evidence>
<dbReference type="InterPro" id="IPR025178">
    <property type="entry name" value="Lnb_N"/>
</dbReference>
<protein>
    <recommendedName>
        <fullName evidence="6">DUF4105 domain-containing protein</fullName>
    </recommendedName>
</protein>
<feature type="transmembrane region" description="Helical" evidence="1">
    <location>
        <begin position="309"/>
        <end position="327"/>
    </location>
</feature>
<dbReference type="Pfam" id="PF13387">
    <property type="entry name" value="Lnb_N"/>
    <property type="match status" value="1"/>
</dbReference>
<accession>A0ABM7V5B2</accession>
<reference evidence="4 5" key="2">
    <citation type="journal article" date="2022" name="Microorganisms">
        <title>Complete Genome Sequences of Two Flavobacterium ammonificans Strains and a Flavobacterium ammoniigenes Strain of Ammonifying Bacterioplankton Isolated from Surface River Water.</title>
        <authorList>
            <person name="Suda W."/>
            <person name="Ogata Y."/>
            <person name="Shindo C."/>
            <person name="Watanabe K."/>
        </authorList>
    </citation>
    <scope>NUCLEOTIDE SEQUENCE [LARGE SCALE GENOMIC DNA]</scope>
    <source>
        <strain evidence="4 5">GENT5</strain>
    </source>
</reference>
<evidence type="ECO:0000256" key="1">
    <source>
        <dbReference type="SAM" id="Phobius"/>
    </source>
</evidence>
<keyword evidence="1" id="KW-0812">Transmembrane</keyword>
<dbReference type="EMBL" id="AP025184">
    <property type="protein sequence ID" value="BDB54736.1"/>
    <property type="molecule type" value="Genomic_DNA"/>
</dbReference>
<feature type="domain" description="Lnb-like transmembrane" evidence="3">
    <location>
        <begin position="251"/>
        <end position="330"/>
    </location>
</feature>
<name>A0ABM7V5B2_9FLAO</name>
<evidence type="ECO:0000313" key="5">
    <source>
        <dbReference type="Proteomes" id="UP001319867"/>
    </source>
</evidence>
<feature type="transmembrane region" description="Helical" evidence="1">
    <location>
        <begin position="283"/>
        <end position="302"/>
    </location>
</feature>
<keyword evidence="5" id="KW-1185">Reference proteome</keyword>
<sequence length="357" mass="40809">MSIPFCFSQTTPLSKEAKISVLTCGTSNEIYALFGHTAIRVNDSANGMDVVYNYGAFDFGTSNFALKFVKGNLQYFAVANSYADFIANYSYERRSVYEQELRLTVPQKEKLVALLNQSLLLENREYTYKFIDQNCTSMAVDVINKAVEKEVIVKKGDTVSTYRSILYPYFDHHFYEQLGTSIIFGTKTDQAGTAIFLPFELKESLDQIQLNQQPIVKQNNTLLEFEPETNSSWWNNPYTYLLFLGFILLLNKKWCDTFYLASMGILGIAFTILGFYSTHLELANNYNTLVFNPALIALLAFAKAKNKKGVQFTFWFNCIALVLYAVLLTNKAHLWIVAPLIITNGVIIVRRYWKKQV</sequence>
<dbReference type="Pfam" id="PF25221">
    <property type="entry name" value="5TMH_Lnb"/>
    <property type="match status" value="1"/>
</dbReference>
<dbReference type="Proteomes" id="UP001319867">
    <property type="component" value="Chromosome"/>
</dbReference>
<keyword evidence="1" id="KW-1133">Transmembrane helix</keyword>
<evidence type="ECO:0008006" key="6">
    <source>
        <dbReference type="Google" id="ProtNLM"/>
    </source>
</evidence>
<feature type="domain" description="Lnb N-terminal periplasmic" evidence="2">
    <location>
        <begin position="16"/>
        <end position="164"/>
    </location>
</feature>
<dbReference type="InterPro" id="IPR057436">
    <property type="entry name" value="5TMH_Lnb"/>
</dbReference>
<evidence type="ECO:0000259" key="2">
    <source>
        <dbReference type="Pfam" id="PF13387"/>
    </source>
</evidence>
<feature type="transmembrane region" description="Helical" evidence="1">
    <location>
        <begin position="233"/>
        <end position="251"/>
    </location>
</feature>